<dbReference type="SUPFAM" id="SSF89447">
    <property type="entry name" value="AbrB/MazE/MraZ-like"/>
    <property type="match status" value="1"/>
</dbReference>
<gene>
    <name evidence="1" type="ORF">LCGC14_1239460</name>
</gene>
<organism evidence="1">
    <name type="scientific">marine sediment metagenome</name>
    <dbReference type="NCBI Taxonomy" id="412755"/>
    <lineage>
        <taxon>unclassified sequences</taxon>
        <taxon>metagenomes</taxon>
        <taxon>ecological metagenomes</taxon>
    </lineage>
</organism>
<dbReference type="Gene3D" id="2.10.260.10">
    <property type="match status" value="1"/>
</dbReference>
<dbReference type="InterPro" id="IPR037914">
    <property type="entry name" value="SpoVT-AbrB_sf"/>
</dbReference>
<protein>
    <recommendedName>
        <fullName evidence="2">SpoVT-AbrB domain-containing protein</fullName>
    </recommendedName>
</protein>
<name>A0A0F9LTG3_9ZZZZ</name>
<sequence>MHQRQITKIGNSLGVTVPADYLHRLGWMRGDLLHISLASNDRILIQKVPNPRNKTVSR</sequence>
<dbReference type="EMBL" id="LAZR01006681">
    <property type="protein sequence ID" value="KKM90351.1"/>
    <property type="molecule type" value="Genomic_DNA"/>
</dbReference>
<evidence type="ECO:0000313" key="1">
    <source>
        <dbReference type="EMBL" id="KKM90351.1"/>
    </source>
</evidence>
<proteinExistence type="predicted"/>
<comment type="caution">
    <text evidence="1">The sequence shown here is derived from an EMBL/GenBank/DDBJ whole genome shotgun (WGS) entry which is preliminary data.</text>
</comment>
<evidence type="ECO:0008006" key="2">
    <source>
        <dbReference type="Google" id="ProtNLM"/>
    </source>
</evidence>
<dbReference type="AlphaFoldDB" id="A0A0F9LTG3"/>
<accession>A0A0F9LTG3</accession>
<reference evidence="1" key="1">
    <citation type="journal article" date="2015" name="Nature">
        <title>Complex archaea that bridge the gap between prokaryotes and eukaryotes.</title>
        <authorList>
            <person name="Spang A."/>
            <person name="Saw J.H."/>
            <person name="Jorgensen S.L."/>
            <person name="Zaremba-Niedzwiedzka K."/>
            <person name="Martijn J."/>
            <person name="Lind A.E."/>
            <person name="van Eijk R."/>
            <person name="Schleper C."/>
            <person name="Guy L."/>
            <person name="Ettema T.J."/>
        </authorList>
    </citation>
    <scope>NUCLEOTIDE SEQUENCE</scope>
</reference>